<organism evidence="2">
    <name type="scientific">Tanacetum cinerariifolium</name>
    <name type="common">Dalmatian daisy</name>
    <name type="synonym">Chrysanthemum cinerariifolium</name>
    <dbReference type="NCBI Taxonomy" id="118510"/>
    <lineage>
        <taxon>Eukaryota</taxon>
        <taxon>Viridiplantae</taxon>
        <taxon>Streptophyta</taxon>
        <taxon>Embryophyta</taxon>
        <taxon>Tracheophyta</taxon>
        <taxon>Spermatophyta</taxon>
        <taxon>Magnoliopsida</taxon>
        <taxon>eudicotyledons</taxon>
        <taxon>Gunneridae</taxon>
        <taxon>Pentapetalae</taxon>
        <taxon>asterids</taxon>
        <taxon>campanulids</taxon>
        <taxon>Asterales</taxon>
        <taxon>Asteraceae</taxon>
        <taxon>Asteroideae</taxon>
        <taxon>Anthemideae</taxon>
        <taxon>Anthemidinae</taxon>
        <taxon>Tanacetum</taxon>
    </lineage>
</organism>
<feature type="compositionally biased region" description="Acidic residues" evidence="1">
    <location>
        <begin position="182"/>
        <end position="211"/>
    </location>
</feature>
<gene>
    <name evidence="2" type="ORF">Tci_013633</name>
</gene>
<dbReference type="EMBL" id="BKCJ010001466">
    <property type="protein sequence ID" value="GEU41655.1"/>
    <property type="molecule type" value="Genomic_DNA"/>
</dbReference>
<name>A0A6L2K0S2_TANCI</name>
<proteinExistence type="predicted"/>
<dbReference type="AlphaFoldDB" id="A0A6L2K0S2"/>
<evidence type="ECO:0000256" key="1">
    <source>
        <dbReference type="SAM" id="MobiDB-lite"/>
    </source>
</evidence>
<feature type="region of interest" description="Disordered" evidence="1">
    <location>
        <begin position="136"/>
        <end position="251"/>
    </location>
</feature>
<feature type="compositionally biased region" description="Acidic residues" evidence="1">
    <location>
        <begin position="141"/>
        <end position="175"/>
    </location>
</feature>
<evidence type="ECO:0000313" key="2">
    <source>
        <dbReference type="EMBL" id="GEU41655.1"/>
    </source>
</evidence>
<comment type="caution">
    <text evidence="2">The sequence shown here is derived from an EMBL/GenBank/DDBJ whole genome shotgun (WGS) entry which is preliminary data.</text>
</comment>
<reference evidence="2" key="1">
    <citation type="journal article" date="2019" name="Sci. Rep.">
        <title>Draft genome of Tanacetum cinerariifolium, the natural source of mosquito coil.</title>
        <authorList>
            <person name="Yamashiro T."/>
            <person name="Shiraishi A."/>
            <person name="Satake H."/>
            <person name="Nakayama K."/>
        </authorList>
    </citation>
    <scope>NUCLEOTIDE SEQUENCE</scope>
</reference>
<feature type="compositionally biased region" description="Acidic residues" evidence="1">
    <location>
        <begin position="241"/>
        <end position="251"/>
    </location>
</feature>
<sequence length="423" mass="47735">MDTTIDQQVAIDEALVPTVQRLRIGRSNFRLLSDIKYKESTLQLVYDVLHICPLFKAFLVTTDVPEIYMQEFWATVTVHHHAIQFKMDNKKQIINLESFRDMLHICSRVHGQSFDEPPFKEEILAFIRFLGHSAAIRTDGDGDEEDDGDDGEDQDGDNDDEDDDGEDGDDDDEDQEVVRDDDKDDEEEGGDDEQEYDKDEYDEETRDEESFDPIPKTLKKCDDEGNGDEDLGLNIGREEGNIEEEEEEEEEDELYRNVNINQGRCIQETLAVEESHVTLTPVNPDGQQQSSLVLSQFVTNMLNPTLDVGMESIFETTSQMDVQTPTSVAPLPMSTPTMTPSTITTVTTTSQAPILPTIVLSNIIQNLPSFGSLFGFDNRLRTLEANFSKSIQINQFAGAVSAILGIIQRYMDQRMNEPVKVAV</sequence>
<protein>
    <submittedName>
        <fullName evidence="2">Uncharacterized protein</fullName>
    </submittedName>
</protein>
<accession>A0A6L2K0S2</accession>